<reference evidence="19 20" key="1">
    <citation type="submission" date="2017-10" db="EMBL/GenBank/DDBJ databases">
        <title>Sequencing the genomes of 1000 actinobacteria strains.</title>
        <authorList>
            <person name="Klenk H.-P."/>
        </authorList>
    </citation>
    <scope>NUCLEOTIDE SEQUENCE [LARGE SCALE GENOMIC DNA]</scope>
    <source>
        <strain evidence="19 20">DSM 20688</strain>
    </source>
</reference>
<comment type="catalytic activity">
    <reaction evidence="14">
        <text>ATP + H2O = ADP + phosphate + H(+)</text>
        <dbReference type="Rhea" id="RHEA:13065"/>
        <dbReference type="ChEBI" id="CHEBI:15377"/>
        <dbReference type="ChEBI" id="CHEBI:15378"/>
        <dbReference type="ChEBI" id="CHEBI:30616"/>
        <dbReference type="ChEBI" id="CHEBI:43474"/>
        <dbReference type="ChEBI" id="CHEBI:456216"/>
        <dbReference type="EC" id="5.6.2.4"/>
    </reaction>
</comment>
<dbReference type="Pfam" id="PF00580">
    <property type="entry name" value="UvrD-helicase"/>
    <property type="match status" value="1"/>
</dbReference>
<dbReference type="PANTHER" id="PTHR11070">
    <property type="entry name" value="UVRD / RECB / PCRA DNA HELICASE FAMILY MEMBER"/>
    <property type="match status" value="1"/>
</dbReference>
<dbReference type="GO" id="GO:0000725">
    <property type="term" value="P:recombinational repair"/>
    <property type="evidence" value="ECO:0007669"/>
    <property type="project" value="TreeGrafter"/>
</dbReference>
<dbReference type="PROSITE" id="PS51217">
    <property type="entry name" value="UVRD_HELICASE_CTER"/>
    <property type="match status" value="1"/>
</dbReference>
<feature type="domain" description="UvrD-like helicase ATP-binding" evidence="17">
    <location>
        <begin position="18"/>
        <end position="321"/>
    </location>
</feature>
<dbReference type="GO" id="GO:0043138">
    <property type="term" value="F:3'-5' DNA helicase activity"/>
    <property type="evidence" value="ECO:0007669"/>
    <property type="project" value="UniProtKB-EC"/>
</dbReference>
<comment type="similarity">
    <text evidence="1">Belongs to the helicase family. UvrD subfamily.</text>
</comment>
<evidence type="ECO:0000313" key="19">
    <source>
        <dbReference type="EMBL" id="PFG27070.1"/>
    </source>
</evidence>
<dbReference type="GO" id="GO:0033202">
    <property type="term" value="C:DNA helicase complex"/>
    <property type="evidence" value="ECO:0007669"/>
    <property type="project" value="TreeGrafter"/>
</dbReference>
<feature type="compositionally biased region" description="Pro residues" evidence="16">
    <location>
        <begin position="1"/>
        <end position="10"/>
    </location>
</feature>
<evidence type="ECO:0000256" key="10">
    <source>
        <dbReference type="ARBA" id="ARBA00023204"/>
    </source>
</evidence>
<evidence type="ECO:0000313" key="20">
    <source>
        <dbReference type="Proteomes" id="UP000221653"/>
    </source>
</evidence>
<feature type="region of interest" description="Disordered" evidence="16">
    <location>
        <begin position="1"/>
        <end position="25"/>
    </location>
</feature>
<evidence type="ECO:0000256" key="4">
    <source>
        <dbReference type="ARBA" id="ARBA00022763"/>
    </source>
</evidence>
<feature type="domain" description="UvrD-like helicase C-terminal" evidence="18">
    <location>
        <begin position="280"/>
        <end position="586"/>
    </location>
</feature>
<keyword evidence="9" id="KW-0238">DNA-binding</keyword>
<evidence type="ECO:0000256" key="2">
    <source>
        <dbReference type="ARBA" id="ARBA00022722"/>
    </source>
</evidence>
<dbReference type="Gene3D" id="3.90.320.10">
    <property type="match status" value="1"/>
</dbReference>
<evidence type="ECO:0000256" key="5">
    <source>
        <dbReference type="ARBA" id="ARBA00022801"/>
    </source>
</evidence>
<dbReference type="InterPro" id="IPR013986">
    <property type="entry name" value="DExx_box_DNA_helicase_dom_sf"/>
</dbReference>
<evidence type="ECO:0000256" key="8">
    <source>
        <dbReference type="ARBA" id="ARBA00022840"/>
    </source>
</evidence>
<evidence type="ECO:0000256" key="9">
    <source>
        <dbReference type="ARBA" id="ARBA00023125"/>
    </source>
</evidence>
<dbReference type="Proteomes" id="UP000221653">
    <property type="component" value="Unassembled WGS sequence"/>
</dbReference>
<dbReference type="SUPFAM" id="SSF52540">
    <property type="entry name" value="P-loop containing nucleoside triphosphate hydrolases"/>
    <property type="match status" value="1"/>
</dbReference>
<dbReference type="OrthoDB" id="5240387at2"/>
<dbReference type="Gene3D" id="3.40.50.300">
    <property type="entry name" value="P-loop containing nucleotide triphosphate hydrolases"/>
    <property type="match status" value="2"/>
</dbReference>
<evidence type="ECO:0000256" key="11">
    <source>
        <dbReference type="ARBA" id="ARBA00023235"/>
    </source>
</evidence>
<dbReference type="Pfam" id="PF13361">
    <property type="entry name" value="UvrD_C"/>
    <property type="match status" value="1"/>
</dbReference>
<keyword evidence="20" id="KW-1185">Reference proteome</keyword>
<protein>
    <recommendedName>
        <fullName evidence="13">DNA 3'-5' helicase</fullName>
        <ecNumber evidence="13">5.6.2.4</ecNumber>
    </recommendedName>
</protein>
<feature type="binding site" evidence="15">
    <location>
        <begin position="39"/>
        <end position="46"/>
    </location>
    <ligand>
        <name>ATP</name>
        <dbReference type="ChEBI" id="CHEBI:30616"/>
    </ligand>
</feature>
<dbReference type="PROSITE" id="PS51198">
    <property type="entry name" value="UVRD_HELICASE_ATP_BIND"/>
    <property type="match status" value="1"/>
</dbReference>
<evidence type="ECO:0000259" key="18">
    <source>
        <dbReference type="PROSITE" id="PS51217"/>
    </source>
</evidence>
<dbReference type="STRING" id="1724.GCA_001044175_00221"/>
<accession>A0A2A9DMB9</accession>
<dbReference type="InterPro" id="IPR014016">
    <property type="entry name" value="UvrD-like_ATP-bd"/>
</dbReference>
<keyword evidence="3 15" id="KW-0547">Nucleotide-binding</keyword>
<evidence type="ECO:0000256" key="3">
    <source>
        <dbReference type="ARBA" id="ARBA00022741"/>
    </source>
</evidence>
<evidence type="ECO:0000256" key="6">
    <source>
        <dbReference type="ARBA" id="ARBA00022806"/>
    </source>
</evidence>
<dbReference type="Gene3D" id="1.10.10.160">
    <property type="match status" value="1"/>
</dbReference>
<dbReference type="AlphaFoldDB" id="A0A2A9DMB9"/>
<dbReference type="InterPro" id="IPR027417">
    <property type="entry name" value="P-loop_NTPase"/>
</dbReference>
<proteinExistence type="inferred from homology"/>
<dbReference type="InterPro" id="IPR038726">
    <property type="entry name" value="PDDEXK_AddAB-type"/>
</dbReference>
<dbReference type="GO" id="GO:0005829">
    <property type="term" value="C:cytosol"/>
    <property type="evidence" value="ECO:0007669"/>
    <property type="project" value="TreeGrafter"/>
</dbReference>
<keyword evidence="4" id="KW-0227">DNA damage</keyword>
<evidence type="ECO:0000256" key="13">
    <source>
        <dbReference type="ARBA" id="ARBA00034808"/>
    </source>
</evidence>
<keyword evidence="5 15" id="KW-0378">Hydrolase</keyword>
<dbReference type="RefSeq" id="WP_098388667.1">
    <property type="nucleotide sequence ID" value="NZ_LS483464.1"/>
</dbReference>
<evidence type="ECO:0000256" key="1">
    <source>
        <dbReference type="ARBA" id="ARBA00009922"/>
    </source>
</evidence>
<comment type="caution">
    <text evidence="19">The sequence shown here is derived from an EMBL/GenBank/DDBJ whole genome shotgun (WGS) entry which is preliminary data.</text>
</comment>
<dbReference type="InterPro" id="IPR011604">
    <property type="entry name" value="PDDEXK-like_dom_sf"/>
</dbReference>
<keyword evidence="8 15" id="KW-0067">ATP-binding</keyword>
<gene>
    <name evidence="19" type="ORF">ATK06_0118</name>
</gene>
<dbReference type="GO" id="GO:0005524">
    <property type="term" value="F:ATP binding"/>
    <property type="evidence" value="ECO:0007669"/>
    <property type="project" value="UniProtKB-UniRule"/>
</dbReference>
<keyword evidence="11" id="KW-0413">Isomerase</keyword>
<evidence type="ECO:0000256" key="16">
    <source>
        <dbReference type="SAM" id="MobiDB-lite"/>
    </source>
</evidence>
<dbReference type="GO" id="GO:0004527">
    <property type="term" value="F:exonuclease activity"/>
    <property type="evidence" value="ECO:0007669"/>
    <property type="project" value="UniProtKB-KW"/>
</dbReference>
<dbReference type="InterPro" id="IPR014017">
    <property type="entry name" value="DNA_helicase_UvrD-like_C"/>
</dbReference>
<dbReference type="EMBL" id="PDJF01000001">
    <property type="protein sequence ID" value="PFG27070.1"/>
    <property type="molecule type" value="Genomic_DNA"/>
</dbReference>
<organism evidence="19 20">
    <name type="scientific">Corynebacterium renale</name>
    <dbReference type="NCBI Taxonomy" id="1724"/>
    <lineage>
        <taxon>Bacteria</taxon>
        <taxon>Bacillati</taxon>
        <taxon>Actinomycetota</taxon>
        <taxon>Actinomycetes</taxon>
        <taxon>Mycobacteriales</taxon>
        <taxon>Corynebacteriaceae</taxon>
        <taxon>Corynebacterium</taxon>
    </lineage>
</organism>
<keyword evidence="7" id="KW-0269">Exonuclease</keyword>
<keyword evidence="10" id="KW-0234">DNA repair</keyword>
<evidence type="ECO:0000259" key="17">
    <source>
        <dbReference type="PROSITE" id="PS51198"/>
    </source>
</evidence>
<dbReference type="PANTHER" id="PTHR11070:SF59">
    <property type="entry name" value="DNA 3'-5' HELICASE"/>
    <property type="match status" value="1"/>
</dbReference>
<dbReference type="Gene3D" id="1.10.486.10">
    <property type="entry name" value="PCRA, domain 4"/>
    <property type="match status" value="1"/>
</dbReference>
<dbReference type="GO" id="GO:0003677">
    <property type="term" value="F:DNA binding"/>
    <property type="evidence" value="ECO:0007669"/>
    <property type="project" value="UniProtKB-KW"/>
</dbReference>
<dbReference type="EC" id="5.6.2.4" evidence="13"/>
<dbReference type="InterPro" id="IPR000212">
    <property type="entry name" value="DNA_helicase_UvrD/REP"/>
</dbReference>
<keyword evidence="6 15" id="KW-0347">Helicase</keyword>
<dbReference type="Pfam" id="PF12705">
    <property type="entry name" value="PDDEXK_1"/>
    <property type="match status" value="1"/>
</dbReference>
<comment type="catalytic activity">
    <reaction evidence="12">
        <text>Couples ATP hydrolysis with the unwinding of duplex DNA by translocating in the 3'-5' direction.</text>
        <dbReference type="EC" id="5.6.2.4"/>
    </reaction>
</comment>
<keyword evidence="2" id="KW-0540">Nuclease</keyword>
<evidence type="ECO:0000256" key="14">
    <source>
        <dbReference type="ARBA" id="ARBA00048988"/>
    </source>
</evidence>
<evidence type="ECO:0000256" key="7">
    <source>
        <dbReference type="ARBA" id="ARBA00022839"/>
    </source>
</evidence>
<sequence>MHSPFVPPNPTVVLTEASVDPTPRSWEHLPQEGRWRVTGVAGSGVSSLIVDTALDRVRAGYDPVGLAVITASKEAASRLRRDYVSRLTAEEKAEDYASHASPFRSVHSLAFAVVRQGVDDQVRLITGAEHDAIIRELLAGHAASGAPTWPADIRPAVELVGFARQLRDFLLRAAERGVSAKRLVDLGAAFGKGLWQAAGTFQEEFAQIARLAGSHNVNASELVTLALAAIKQHPELTRGWHTVLVDDAQHLDPKSAEFIQALAAGAELFVLGGDPEQTVFSFRGADSEFLEKTPVDHELVLGTTRRTPDREVLLSRTPGEERAAVAAFVRRSHLLDEVPWSEIAVVVRSAGALEPTRRALLTAGIPVHTSATDIVLSSQNVVRAVILGLRSLAVPLTNTELEELLVGPIGGADAVMLRRLLRGLRRFDFSTRAIDTLRTLIDPTHEDIADVLDPAEVERLHTVLTDRELDILTRMRTVLRAGWVARHENQPVEAVLWELWSATGLSERLAAEALRGGAQGSQADRDLDAMMALFDAAGDFVERHPEATIDTFIADIAAQELPTGVRDRRTARPEAVTVLTAHGTVGQQWQRVVITGVQDDVWPALGETGSIFDQVEFVDYLDRDIEPGLPVSHTAERLAEERRLFHVAATRATENLVITAVDNEDGDEIYRPSRFIAPWCTEHGIVPRQVSVPAGEGGAEQELARRFTGLSRDTVIAELRRVLTDPDASPARSTQAARQLARLAQAGVPGADPEEWMTTTRASTSTPLQPDNQPVRLSPSRLEAFSECPLQATLGSVAQDQMDTQPLLRGSLVHAFAEALARGVEPERAHDLVTHAYLEIGEVPAWREEKHREEWERLLARTQVWLETSRAAYTEVGVEVPVSVAVSPEVVLNGRIDRLEKTDDGYVVVDLKTGSTAPSQAKAQDNLQLKAYQFALAHGALVTPETSEIPGQVHVRTAGQNQETLDPAGGVLVYPAHDTKAVATREQTALSEEDAQHLRQLLPVIASERRGPHVTARVSKACDHCQLKPICPVQPEGRYITDVR</sequence>
<name>A0A2A9DMB9_9CORY</name>
<evidence type="ECO:0000256" key="15">
    <source>
        <dbReference type="PROSITE-ProRule" id="PRU00560"/>
    </source>
</evidence>
<evidence type="ECO:0000256" key="12">
    <source>
        <dbReference type="ARBA" id="ARBA00034617"/>
    </source>
</evidence>